<reference evidence="1 2" key="1">
    <citation type="submission" date="2020-12" db="EMBL/GenBank/DDBJ databases">
        <title>Comparative genomic insights into the epidemiology and virulence of plant pathogenic Pseudomonads from Turkey.</title>
        <authorList>
            <person name="Dillon M."/>
            <person name="Ruiz-Bedoya T."/>
            <person name="Bendalovic-Torma C."/>
            <person name="Guttman K.M."/>
            <person name="Kwak H."/>
            <person name="Middleton M.A."/>
            <person name="Wang P.W."/>
            <person name="Horuz S."/>
            <person name="Aysan Y."/>
            <person name="Guttman D.S."/>
        </authorList>
    </citation>
    <scope>NUCLEOTIDE SEQUENCE [LARGE SCALE GENOMIC DNA]</scope>
    <source>
        <strain evidence="1 2">S5_IA_2b</strain>
    </source>
</reference>
<dbReference type="Proteomes" id="UP000648914">
    <property type="component" value="Unassembled WGS sequence"/>
</dbReference>
<dbReference type="EMBL" id="JAEILG010000011">
    <property type="protein sequence ID" value="MBI6563654.1"/>
    <property type="molecule type" value="Genomic_DNA"/>
</dbReference>
<proteinExistence type="predicted"/>
<comment type="caution">
    <text evidence="1">The sequence shown here is derived from an EMBL/GenBank/DDBJ whole genome shotgun (WGS) entry which is preliminary data.</text>
</comment>
<protein>
    <recommendedName>
        <fullName evidence="3">Phage protein</fullName>
    </recommendedName>
</protein>
<evidence type="ECO:0000313" key="2">
    <source>
        <dbReference type="Proteomes" id="UP000648914"/>
    </source>
</evidence>
<evidence type="ECO:0008006" key="3">
    <source>
        <dbReference type="Google" id="ProtNLM"/>
    </source>
</evidence>
<gene>
    <name evidence="1" type="ORF">YA0852_05950</name>
</gene>
<organism evidence="1 2">
    <name type="scientific">Pseudomonas synxantha</name>
    <dbReference type="NCBI Taxonomy" id="47883"/>
    <lineage>
        <taxon>Bacteria</taxon>
        <taxon>Pseudomonadati</taxon>
        <taxon>Pseudomonadota</taxon>
        <taxon>Gammaproteobacteria</taxon>
        <taxon>Pseudomonadales</taxon>
        <taxon>Pseudomonadaceae</taxon>
        <taxon>Pseudomonas</taxon>
    </lineage>
</organism>
<name>A0ABS0UDJ9_9PSED</name>
<sequence>MKTRMPPPRITQKFIDNQSDAFIKDLHRAISLYEKICVNGYVLANDGIATRRISQPDSRDMTQFIFFEIAAKFEDFAKVMFQSEVRFLLKVTRAQADFVMGDADNGMNGKMGWGTPAMLTQRGKNLFGAESFFGALGNHIGPIAYKALMDAHTVRNRLAHSGGSAQTKFVKLLEGCGISINERQGMAVGRFLKDYPKKKPAGEKNFHAYIAAYETFAAKAKTELISRPA</sequence>
<accession>A0ABS0UDJ9</accession>
<evidence type="ECO:0000313" key="1">
    <source>
        <dbReference type="EMBL" id="MBI6563654.1"/>
    </source>
</evidence>
<keyword evidence="2" id="KW-1185">Reference proteome</keyword>